<evidence type="ECO:0000313" key="1">
    <source>
        <dbReference type="EMBL" id="SHG37771.1"/>
    </source>
</evidence>
<dbReference type="OrthoDB" id="1204690at2"/>
<reference evidence="2" key="1">
    <citation type="submission" date="2016-11" db="EMBL/GenBank/DDBJ databases">
        <authorList>
            <person name="Varghese N."/>
            <person name="Submissions S."/>
        </authorList>
    </citation>
    <scope>NUCLEOTIDE SEQUENCE [LARGE SCALE GENOMIC DNA]</scope>
    <source>
        <strain evidence="2">DSM 17963</strain>
    </source>
</reference>
<evidence type="ECO:0000313" key="2">
    <source>
        <dbReference type="Proteomes" id="UP000184071"/>
    </source>
</evidence>
<accession>A0A1M5JB95</accession>
<gene>
    <name evidence="1" type="ORF">SAMN05443663_102663</name>
</gene>
<dbReference type="AlphaFoldDB" id="A0A1M5JB95"/>
<organism evidence="1 2">
    <name type="scientific">Flavobacterium defluvii</name>
    <dbReference type="NCBI Taxonomy" id="370979"/>
    <lineage>
        <taxon>Bacteria</taxon>
        <taxon>Pseudomonadati</taxon>
        <taxon>Bacteroidota</taxon>
        <taxon>Flavobacteriia</taxon>
        <taxon>Flavobacteriales</taxon>
        <taxon>Flavobacteriaceae</taxon>
        <taxon>Flavobacterium</taxon>
    </lineage>
</organism>
<keyword evidence="2" id="KW-1185">Reference proteome</keyword>
<protein>
    <submittedName>
        <fullName evidence="1">Uncharacterized protein</fullName>
    </submittedName>
</protein>
<dbReference type="RefSeq" id="WP_073414772.1">
    <property type="nucleotide sequence ID" value="NZ_FQWC01000002.1"/>
</dbReference>
<dbReference type="EMBL" id="FQWC01000002">
    <property type="protein sequence ID" value="SHG37771.1"/>
    <property type="molecule type" value="Genomic_DNA"/>
</dbReference>
<sequence>MDLKKIYIFLLALSVNSLHSQESRRQPLPTSTPYMDKLMKQDYFSRKYSFLDDNYKVRMGTADFEKYRKKYNFPASATSKDSLALALMAEFNNWDQARIAEMRLSYSWVRLGYHLLLSESETIELAKTFKISHPWLLKESISKGTAPLAQKAAADLRKRLKKLEPDLDFSMMAADELMRKALEINPVRKQKFLQEGKHKH</sequence>
<name>A0A1M5JB95_9FLAO</name>
<dbReference type="Proteomes" id="UP000184071">
    <property type="component" value="Unassembled WGS sequence"/>
</dbReference>
<proteinExistence type="predicted"/>